<evidence type="ECO:0000256" key="1">
    <source>
        <dbReference type="SAM" id="MobiDB-lite"/>
    </source>
</evidence>
<keyword evidence="3" id="KW-1185">Reference proteome</keyword>
<reference evidence="2 3" key="1">
    <citation type="submission" date="2019-12" db="EMBL/GenBank/DDBJ databases">
        <authorList>
            <person name="Alioto T."/>
            <person name="Alioto T."/>
            <person name="Gomez Garrido J."/>
        </authorList>
    </citation>
    <scope>NUCLEOTIDE SEQUENCE [LARGE SCALE GENOMIC DNA]</scope>
</reference>
<name>A0A8S0RQ90_OLEEU</name>
<gene>
    <name evidence="2" type="ORF">OLEA9_A066002</name>
</gene>
<organism evidence="2 3">
    <name type="scientific">Olea europaea subsp. europaea</name>
    <dbReference type="NCBI Taxonomy" id="158383"/>
    <lineage>
        <taxon>Eukaryota</taxon>
        <taxon>Viridiplantae</taxon>
        <taxon>Streptophyta</taxon>
        <taxon>Embryophyta</taxon>
        <taxon>Tracheophyta</taxon>
        <taxon>Spermatophyta</taxon>
        <taxon>Magnoliopsida</taxon>
        <taxon>eudicotyledons</taxon>
        <taxon>Gunneridae</taxon>
        <taxon>Pentapetalae</taxon>
        <taxon>asterids</taxon>
        <taxon>lamiids</taxon>
        <taxon>Lamiales</taxon>
        <taxon>Oleaceae</taxon>
        <taxon>Oleeae</taxon>
        <taxon>Olea</taxon>
    </lineage>
</organism>
<accession>A0A8S0RQ90</accession>
<evidence type="ECO:0000313" key="3">
    <source>
        <dbReference type="Proteomes" id="UP000594638"/>
    </source>
</evidence>
<dbReference type="EMBL" id="CACTIH010003670">
    <property type="protein sequence ID" value="CAA2981380.1"/>
    <property type="molecule type" value="Genomic_DNA"/>
</dbReference>
<feature type="region of interest" description="Disordered" evidence="1">
    <location>
        <begin position="1"/>
        <end position="46"/>
    </location>
</feature>
<dbReference type="AlphaFoldDB" id="A0A8S0RQ90"/>
<evidence type="ECO:0000313" key="2">
    <source>
        <dbReference type="EMBL" id="CAA2981380.1"/>
    </source>
</evidence>
<protein>
    <submittedName>
        <fullName evidence="2">Uncharacterized protein</fullName>
    </submittedName>
</protein>
<sequence>MPYMTEVGYDKLVLPDRSRGEKRKGGSTNRSVHRVGNSTKPSDSGIKQSIPMLLITVRKLGPSDVHIDDDDFLTHYPVGSGHQSMEILKWEVKKFNDKDDAIRPPFSVGQYLVGNKTWWYGLVSREVSLTSSVTDDAWVIGHMYSRSQYVLYGKHISAGATV</sequence>
<dbReference type="Proteomes" id="UP000594638">
    <property type="component" value="Unassembled WGS sequence"/>
</dbReference>
<proteinExistence type="predicted"/>
<comment type="caution">
    <text evidence="2">The sequence shown here is derived from an EMBL/GenBank/DDBJ whole genome shotgun (WGS) entry which is preliminary data.</text>
</comment>
<feature type="compositionally biased region" description="Polar residues" evidence="1">
    <location>
        <begin position="26"/>
        <end position="46"/>
    </location>
</feature>
<dbReference type="Gramene" id="OE9A066002T1">
    <property type="protein sequence ID" value="OE9A066002C1"/>
    <property type="gene ID" value="OE9A066002"/>
</dbReference>